<keyword evidence="2" id="KW-0863">Zinc-finger</keyword>
<dbReference type="InterPro" id="IPR035898">
    <property type="entry name" value="TAZ_dom_sf"/>
</dbReference>
<accession>A0A485LTW2</accession>
<proteinExistence type="predicted"/>
<sequence>MTNFFRGWSRANSIAAPARAPFDARRTWRRVFVVLKMVRMLRLLGARAASRRAFLEKQHQAMYGAGHQPRCATPGCGSDWYYVQKNGHCTSCNANRTRQTFMDFNMMDTIRKAWSRLTFRKPKDEAHAGLTDEEYAMMLGVEWSAQPQAHHPNNLKLLFNLAQFPPHDVSQSNINADMVDELVKHSALCRAAEQGQMCPVGGCAAMSRILEHTAAHPNAEPNCTDCLKAYRILMSHAERCQAAVCGVPRCTGVKLHLETRTAAAPTPQMCWVRTPTMSWWPAIAYPLHYPLSQLPLYVVDQYQEGFQIVCSLGDRQFACLPQSQILPWTNQPAASAASEPLCNHLACEDLRGCVGYAAACVFASLEQQKMAMNMLASAAASSALQIPQPQQVPRTRLPSLPSLLARQPQAAMPNEFEGAFVSPEVHMKKRKLIQAVPQPRS</sequence>
<feature type="domain" description="TAZ-type" evidence="4">
    <location>
        <begin position="167"/>
        <end position="253"/>
    </location>
</feature>
<keyword evidence="1" id="KW-0479">Metal-binding</keyword>
<dbReference type="AlphaFoldDB" id="A0A485LTW2"/>
<reference evidence="6 7" key="1">
    <citation type="submission" date="2019-03" db="EMBL/GenBank/DDBJ databases">
        <authorList>
            <person name="Gaulin E."/>
            <person name="Dumas B."/>
        </authorList>
    </citation>
    <scope>NUCLEOTIDE SEQUENCE [LARGE SCALE GENOMIC DNA]</scope>
    <source>
        <strain evidence="6">CBS 568.67</strain>
    </source>
</reference>
<dbReference type="EMBL" id="CAADRA010007566">
    <property type="protein sequence ID" value="VFU02098.1"/>
    <property type="molecule type" value="Genomic_DNA"/>
</dbReference>
<evidence type="ECO:0000256" key="3">
    <source>
        <dbReference type="ARBA" id="ARBA00022833"/>
    </source>
</evidence>
<dbReference type="SUPFAM" id="SSF63748">
    <property type="entry name" value="Tudor/PWWP/MBT"/>
    <property type="match status" value="1"/>
</dbReference>
<reference evidence="5" key="2">
    <citation type="submission" date="2019-06" db="EMBL/GenBank/DDBJ databases">
        <title>Genomics analysis of Aphanomyces spp. identifies a new class of oomycete effector associated with host adaptation.</title>
        <authorList>
            <person name="Gaulin E."/>
        </authorList>
    </citation>
    <scope>NUCLEOTIDE SEQUENCE</scope>
    <source>
        <strain evidence="5">CBS 578.67</strain>
    </source>
</reference>
<dbReference type="CDD" id="cd05162">
    <property type="entry name" value="PWWP"/>
    <property type="match status" value="1"/>
</dbReference>
<organism evidence="6 7">
    <name type="scientific">Aphanomyces stellatus</name>
    <dbReference type="NCBI Taxonomy" id="120398"/>
    <lineage>
        <taxon>Eukaryota</taxon>
        <taxon>Sar</taxon>
        <taxon>Stramenopiles</taxon>
        <taxon>Oomycota</taxon>
        <taxon>Saprolegniomycetes</taxon>
        <taxon>Saprolegniales</taxon>
        <taxon>Verrucalvaceae</taxon>
        <taxon>Aphanomyces</taxon>
    </lineage>
</organism>
<protein>
    <submittedName>
        <fullName evidence="6">Aste57867_25475 protein</fullName>
    </submittedName>
</protein>
<keyword evidence="3" id="KW-0862">Zinc</keyword>
<name>A0A485LTW2_9STRA</name>
<dbReference type="GO" id="GO:0008270">
    <property type="term" value="F:zinc ion binding"/>
    <property type="evidence" value="ECO:0007669"/>
    <property type="project" value="UniProtKB-KW"/>
</dbReference>
<dbReference type="OrthoDB" id="65769at2759"/>
<dbReference type="EMBL" id="VJMH01007540">
    <property type="protein sequence ID" value="KAF0682387.1"/>
    <property type="molecule type" value="Genomic_DNA"/>
</dbReference>
<dbReference type="PROSITE" id="PS50134">
    <property type="entry name" value="ZF_TAZ"/>
    <property type="match status" value="1"/>
</dbReference>
<dbReference type="Pfam" id="PF02135">
    <property type="entry name" value="zf-TAZ"/>
    <property type="match status" value="1"/>
</dbReference>
<evidence type="ECO:0000313" key="6">
    <source>
        <dbReference type="EMBL" id="VFU02098.1"/>
    </source>
</evidence>
<dbReference type="Proteomes" id="UP000332933">
    <property type="component" value="Unassembled WGS sequence"/>
</dbReference>
<evidence type="ECO:0000256" key="2">
    <source>
        <dbReference type="ARBA" id="ARBA00022771"/>
    </source>
</evidence>
<gene>
    <name evidence="6" type="primary">Aste57867_25475</name>
    <name evidence="5" type="ORF">As57867_025396</name>
    <name evidence="6" type="ORF">ASTE57867_25475</name>
</gene>
<keyword evidence="7" id="KW-1185">Reference proteome</keyword>
<evidence type="ECO:0000256" key="1">
    <source>
        <dbReference type="ARBA" id="ARBA00022723"/>
    </source>
</evidence>
<dbReference type="InterPro" id="IPR000197">
    <property type="entry name" value="Znf_TAZ"/>
</dbReference>
<evidence type="ECO:0000313" key="5">
    <source>
        <dbReference type="EMBL" id="KAF0682387.1"/>
    </source>
</evidence>
<evidence type="ECO:0000259" key="4">
    <source>
        <dbReference type="PROSITE" id="PS50134"/>
    </source>
</evidence>
<evidence type="ECO:0000313" key="7">
    <source>
        <dbReference type="Proteomes" id="UP000332933"/>
    </source>
</evidence>
<dbReference type="SUPFAM" id="SSF57933">
    <property type="entry name" value="TAZ domain"/>
    <property type="match status" value="1"/>
</dbReference>
<dbReference type="Gene3D" id="1.20.1020.10">
    <property type="entry name" value="TAZ domain"/>
    <property type="match status" value="1"/>
</dbReference>